<keyword evidence="2" id="KW-1185">Reference proteome</keyword>
<sequence length="93" mass="11029">MVQKNKLSKTRVTRATTAHQPILIVIRLSYYFIRKKMDIRKEMITILDHNRFKKLSGKNNEEESILWTDIMMVITWTRQSNPLCSQQSGCTRD</sequence>
<dbReference type="Proteomes" id="UP000790347">
    <property type="component" value="Unassembled WGS sequence"/>
</dbReference>
<proteinExistence type="predicted"/>
<accession>A0A922L9N7</accession>
<evidence type="ECO:0000313" key="2">
    <source>
        <dbReference type="Proteomes" id="UP000790347"/>
    </source>
</evidence>
<comment type="caution">
    <text evidence="1">The sequence shown here is derived from an EMBL/GenBank/DDBJ whole genome shotgun (WGS) entry which is preliminary data.</text>
</comment>
<organism evidence="1 2">
    <name type="scientific">Dermatophagoides farinae</name>
    <name type="common">American house dust mite</name>
    <dbReference type="NCBI Taxonomy" id="6954"/>
    <lineage>
        <taxon>Eukaryota</taxon>
        <taxon>Metazoa</taxon>
        <taxon>Ecdysozoa</taxon>
        <taxon>Arthropoda</taxon>
        <taxon>Chelicerata</taxon>
        <taxon>Arachnida</taxon>
        <taxon>Acari</taxon>
        <taxon>Acariformes</taxon>
        <taxon>Sarcoptiformes</taxon>
        <taxon>Astigmata</taxon>
        <taxon>Psoroptidia</taxon>
        <taxon>Analgoidea</taxon>
        <taxon>Pyroglyphidae</taxon>
        <taxon>Dermatophagoidinae</taxon>
        <taxon>Dermatophagoides</taxon>
    </lineage>
</organism>
<name>A0A922L9N7_DERFA</name>
<reference evidence="1" key="1">
    <citation type="submission" date="2013-05" db="EMBL/GenBank/DDBJ databases">
        <authorList>
            <person name="Yim A.K.Y."/>
            <person name="Chan T.F."/>
            <person name="Ji K.M."/>
            <person name="Liu X.Y."/>
            <person name="Zhou J.W."/>
            <person name="Li R.Q."/>
            <person name="Yang K.Y."/>
            <person name="Li J."/>
            <person name="Li M."/>
            <person name="Law P.T.W."/>
            <person name="Wu Y.L."/>
            <person name="Cai Z.L."/>
            <person name="Qin H."/>
            <person name="Bao Y."/>
            <person name="Leung R.K.K."/>
            <person name="Ng P.K.S."/>
            <person name="Zou J."/>
            <person name="Zhong X.J."/>
            <person name="Ran P.X."/>
            <person name="Zhong N.S."/>
            <person name="Liu Z.G."/>
            <person name="Tsui S.K.W."/>
        </authorList>
    </citation>
    <scope>NUCLEOTIDE SEQUENCE</scope>
    <source>
        <strain evidence="1">Derf</strain>
        <tissue evidence="1">Whole organism</tissue>
    </source>
</reference>
<reference evidence="1" key="2">
    <citation type="journal article" date="2022" name="Res Sq">
        <title>Comparative Genomics Reveals Insights into the Divergent Evolution of Astigmatic Mites and Household Pest Adaptations.</title>
        <authorList>
            <person name="Xiong Q."/>
            <person name="Wan A.T.-Y."/>
            <person name="Liu X.-Y."/>
            <person name="Fung C.S.-H."/>
            <person name="Xiao X."/>
            <person name="Malainual N."/>
            <person name="Hou J."/>
            <person name="Wang L."/>
            <person name="Wang M."/>
            <person name="Yang K."/>
            <person name="Cui Y."/>
            <person name="Leung E."/>
            <person name="Nong W."/>
            <person name="Shin S.-K."/>
            <person name="Au S."/>
            <person name="Jeong K.Y."/>
            <person name="Chew F.T."/>
            <person name="Hui J."/>
            <person name="Leung T.F."/>
            <person name="Tungtrongchitr A."/>
            <person name="Zhong N."/>
            <person name="Liu Z."/>
            <person name="Tsui S."/>
        </authorList>
    </citation>
    <scope>NUCLEOTIDE SEQUENCE</scope>
    <source>
        <strain evidence="1">Derf</strain>
        <tissue evidence="1">Whole organism</tissue>
    </source>
</reference>
<evidence type="ECO:0000313" key="1">
    <source>
        <dbReference type="EMBL" id="KAH9527453.1"/>
    </source>
</evidence>
<dbReference type="AlphaFoldDB" id="A0A922L9N7"/>
<gene>
    <name evidence="1" type="ORF">DERF_001465</name>
</gene>
<dbReference type="EMBL" id="ASGP02000001">
    <property type="protein sequence ID" value="KAH9527453.1"/>
    <property type="molecule type" value="Genomic_DNA"/>
</dbReference>
<protein>
    <submittedName>
        <fullName evidence="1">Uncharacterized protein</fullName>
    </submittedName>
</protein>